<feature type="compositionally biased region" description="Basic and acidic residues" evidence="1">
    <location>
        <begin position="193"/>
        <end position="208"/>
    </location>
</feature>
<dbReference type="EMBL" id="SGPL01000081">
    <property type="protein sequence ID" value="THH18261.1"/>
    <property type="molecule type" value="Genomic_DNA"/>
</dbReference>
<name>A0A4S4M248_9AGAM</name>
<evidence type="ECO:0000256" key="1">
    <source>
        <dbReference type="SAM" id="MobiDB-lite"/>
    </source>
</evidence>
<feature type="compositionally biased region" description="Low complexity" evidence="1">
    <location>
        <begin position="138"/>
        <end position="154"/>
    </location>
</feature>
<feature type="compositionally biased region" description="Basic and acidic residues" evidence="1">
    <location>
        <begin position="158"/>
        <end position="171"/>
    </location>
</feature>
<comment type="caution">
    <text evidence="2">The sequence shown here is derived from an EMBL/GenBank/DDBJ whole genome shotgun (WGS) entry which is preliminary data.</text>
</comment>
<dbReference type="Proteomes" id="UP000310158">
    <property type="component" value="Unassembled WGS sequence"/>
</dbReference>
<dbReference type="OrthoDB" id="2971908at2759"/>
<evidence type="ECO:0000313" key="2">
    <source>
        <dbReference type="EMBL" id="THH18261.1"/>
    </source>
</evidence>
<evidence type="ECO:0000313" key="3">
    <source>
        <dbReference type="Proteomes" id="UP000310158"/>
    </source>
</evidence>
<feature type="compositionally biased region" description="Low complexity" evidence="1">
    <location>
        <begin position="26"/>
        <end position="38"/>
    </location>
</feature>
<dbReference type="AlphaFoldDB" id="A0A4S4M248"/>
<proteinExistence type="predicted"/>
<protein>
    <submittedName>
        <fullName evidence="2">Uncharacterized protein</fullName>
    </submittedName>
</protein>
<keyword evidence="3" id="KW-1185">Reference proteome</keyword>
<reference evidence="2 3" key="1">
    <citation type="submission" date="2019-02" db="EMBL/GenBank/DDBJ databases">
        <title>Genome sequencing of the rare red list fungi Bondarzewia mesenterica.</title>
        <authorList>
            <person name="Buettner E."/>
            <person name="Kellner H."/>
        </authorList>
    </citation>
    <scope>NUCLEOTIDE SEQUENCE [LARGE SCALE GENOMIC DNA]</scope>
    <source>
        <strain evidence="2 3">DSM 108281</strain>
    </source>
</reference>
<feature type="region of interest" description="Disordered" evidence="1">
    <location>
        <begin position="226"/>
        <end position="251"/>
    </location>
</feature>
<feature type="region of interest" description="Disordered" evidence="1">
    <location>
        <begin position="1"/>
        <end position="79"/>
    </location>
</feature>
<organism evidence="2 3">
    <name type="scientific">Bondarzewia mesenterica</name>
    <dbReference type="NCBI Taxonomy" id="1095465"/>
    <lineage>
        <taxon>Eukaryota</taxon>
        <taxon>Fungi</taxon>
        <taxon>Dikarya</taxon>
        <taxon>Basidiomycota</taxon>
        <taxon>Agaricomycotina</taxon>
        <taxon>Agaricomycetes</taxon>
        <taxon>Russulales</taxon>
        <taxon>Bondarzewiaceae</taxon>
        <taxon>Bondarzewia</taxon>
    </lineage>
</organism>
<sequence>MLRSSHRQFLRRYTDIRHSSSTAPRLDPGIAPDAAAAPAPRPPILRRPMASSFGGISIENIPRNRPQLAPYKAKGGNIPINQNRAREAGFDLGPRVDAVRSTPDLGWGDELVPRGFGSRLYARLHPGDKLAESEKKPAVGAHPAPSGAAPPAASLTVKRREQQEEKEKAQEDQAPEPAAAEKQDAVEAAVTKPQEKRAKPSKRSDRAQSAEPALTHVMRALESTDLTSLFGAKPKSTTSKPKAGSKAKTATLRPSLAGLRVRVTLERKAGDYSRYLPRPVGVGKLSRRALSPVRYARHALGFRRDMELDQRSRAMKVIGSMVRPAQATA</sequence>
<feature type="compositionally biased region" description="Basic residues" evidence="1">
    <location>
        <begin position="1"/>
        <end position="10"/>
    </location>
</feature>
<accession>A0A4S4M248</accession>
<gene>
    <name evidence="2" type="ORF">EW146_g2689</name>
</gene>
<feature type="region of interest" description="Disordered" evidence="1">
    <location>
        <begin position="131"/>
        <end position="212"/>
    </location>
</feature>